<evidence type="ECO:0000256" key="1">
    <source>
        <dbReference type="ARBA" id="ARBA00006538"/>
    </source>
</evidence>
<comment type="similarity">
    <text evidence="1">Belongs to the C/M/P thioester hydrolase family.</text>
</comment>
<dbReference type="SUPFAM" id="SSF53474">
    <property type="entry name" value="alpha/beta-Hydrolases"/>
    <property type="match status" value="1"/>
</dbReference>
<feature type="active site" description="Charge relay system" evidence="2">
    <location>
        <position position="372"/>
    </location>
</feature>
<dbReference type="AlphaFoldDB" id="A0AAD7RMR3"/>
<evidence type="ECO:0000259" key="3">
    <source>
        <dbReference type="Pfam" id="PF04775"/>
    </source>
</evidence>
<dbReference type="PIRSF" id="PIRSF016521">
    <property type="entry name" value="Acyl-CoA_hydro"/>
    <property type="match status" value="1"/>
</dbReference>
<dbReference type="InterPro" id="IPR029058">
    <property type="entry name" value="AB_hydrolase_fold"/>
</dbReference>
<evidence type="ECO:0000313" key="6">
    <source>
        <dbReference type="Proteomes" id="UP001221898"/>
    </source>
</evidence>
<dbReference type="GO" id="GO:0006631">
    <property type="term" value="P:fatty acid metabolic process"/>
    <property type="evidence" value="ECO:0007669"/>
    <property type="project" value="TreeGrafter"/>
</dbReference>
<protein>
    <submittedName>
        <fullName evidence="5">Uncharacterized protein</fullName>
    </submittedName>
</protein>
<feature type="active site" description="Charge relay system" evidence="2">
    <location>
        <position position="407"/>
    </location>
</feature>
<comment type="caution">
    <text evidence="5">The sequence shown here is derived from an EMBL/GenBank/DDBJ whole genome shotgun (WGS) entry which is preliminary data.</text>
</comment>
<name>A0AAD7RMR3_9TELE</name>
<dbReference type="Gene3D" id="2.60.40.2240">
    <property type="entry name" value="Acyl-CoA thioester hydrolase/BAAT N-terminal domain"/>
    <property type="match status" value="1"/>
</dbReference>
<reference evidence="5" key="1">
    <citation type="journal article" date="2023" name="Science">
        <title>Genome structures resolve the early diversification of teleost fishes.</title>
        <authorList>
            <person name="Parey E."/>
            <person name="Louis A."/>
            <person name="Montfort J."/>
            <person name="Bouchez O."/>
            <person name="Roques C."/>
            <person name="Iampietro C."/>
            <person name="Lluch J."/>
            <person name="Castinel A."/>
            <person name="Donnadieu C."/>
            <person name="Desvignes T."/>
            <person name="Floi Bucao C."/>
            <person name="Jouanno E."/>
            <person name="Wen M."/>
            <person name="Mejri S."/>
            <person name="Dirks R."/>
            <person name="Jansen H."/>
            <person name="Henkel C."/>
            <person name="Chen W.J."/>
            <person name="Zahm M."/>
            <person name="Cabau C."/>
            <person name="Klopp C."/>
            <person name="Thompson A.W."/>
            <person name="Robinson-Rechavi M."/>
            <person name="Braasch I."/>
            <person name="Lecointre G."/>
            <person name="Bobe J."/>
            <person name="Postlethwait J.H."/>
            <person name="Berthelot C."/>
            <person name="Roest Crollius H."/>
            <person name="Guiguen Y."/>
        </authorList>
    </citation>
    <scope>NUCLEOTIDE SEQUENCE</scope>
    <source>
        <strain evidence="5">NC1722</strain>
    </source>
</reference>
<dbReference type="GO" id="GO:0006637">
    <property type="term" value="P:acyl-CoA metabolic process"/>
    <property type="evidence" value="ECO:0007669"/>
    <property type="project" value="InterPro"/>
</dbReference>
<dbReference type="GO" id="GO:0047617">
    <property type="term" value="F:fatty acyl-CoA hydrolase activity"/>
    <property type="evidence" value="ECO:0007669"/>
    <property type="project" value="TreeGrafter"/>
</dbReference>
<evidence type="ECO:0000259" key="4">
    <source>
        <dbReference type="Pfam" id="PF08840"/>
    </source>
</evidence>
<dbReference type="Pfam" id="PF04775">
    <property type="entry name" value="Bile_Hydr_Trans"/>
    <property type="match status" value="1"/>
</dbReference>
<sequence length="473" mass="52548">MRLIAFSRFCLKYANGAAMRLSTETSANVKFSLVRRSASTMAETVPSPLLSVRPSRGLIDEKFQIVVKNLPPGQEVTLHCLHQSEDSDFWEAFGHYVSDVKGTVAVTQDLSVGGSYEGPEPMGLLWSMRPVPGSRTGLRLRKMDVLSPMVVQISVYRGHVSQGFRETAALACAVAERWYMAPGVRRVDVQEKGVRGTLFLPPGPGPFPGVLDMWGGGGGLVEYRSALLASHGFVSMALDYLPHDETRTPDIEAGYFEKAFSIVQEHPQVVTDRVALFGLSFGTAVALGLAAHSEVIHPTCCVCISGSHTQPFNKSVHSVFQELGKNSHKIRIDENNHHIWRDIILPITTDPDRKVHVGKIKCPLLLVVGLDDQNWATEESAEDIKKMMEEAGNSHLLTTLSYPEAGHLIEPPYTPHFRASNFIVQLTRQKVVVLWGGQTKPHAYAQEDSWRRILEFLRHHLYQRHSMGTVSRL</sequence>
<feature type="domain" description="BAAT/Acyl-CoA thioester hydrolase C-terminal" evidence="4">
    <location>
        <begin position="254"/>
        <end position="462"/>
    </location>
</feature>
<dbReference type="InterPro" id="IPR006862">
    <property type="entry name" value="Thio_Ohase/aa_AcTrfase"/>
</dbReference>
<evidence type="ECO:0000256" key="2">
    <source>
        <dbReference type="PIRSR" id="PIRSR016521-1"/>
    </source>
</evidence>
<gene>
    <name evidence="5" type="ORF">AAFF_G00161490</name>
</gene>
<dbReference type="InterPro" id="IPR014940">
    <property type="entry name" value="BAAT_C"/>
</dbReference>
<keyword evidence="6" id="KW-1185">Reference proteome</keyword>
<dbReference type="Pfam" id="PF08840">
    <property type="entry name" value="BAAT_C"/>
    <property type="match status" value="1"/>
</dbReference>
<accession>A0AAD7RMR3</accession>
<dbReference type="PANTHER" id="PTHR10824">
    <property type="entry name" value="ACYL-COENZYME A THIOESTERASE-RELATED"/>
    <property type="match status" value="1"/>
</dbReference>
<feature type="active site" description="Charge relay system" evidence="2">
    <location>
        <position position="280"/>
    </location>
</feature>
<dbReference type="FunFam" id="2.60.40.2240:FF:000002">
    <property type="entry name" value="Acyl-CoA thioesterase 18"/>
    <property type="match status" value="1"/>
</dbReference>
<dbReference type="Gene3D" id="3.40.50.1820">
    <property type="entry name" value="alpha/beta hydrolase"/>
    <property type="match status" value="1"/>
</dbReference>
<feature type="domain" description="Acyl-CoA thioester hydrolase/bile acid-CoA amino acid N-acetyltransferase" evidence="3">
    <location>
        <begin position="60"/>
        <end position="191"/>
    </location>
</feature>
<dbReference type="InterPro" id="IPR016662">
    <property type="entry name" value="Acyl-CoA_thioEstase_long-chain"/>
</dbReference>
<proteinExistence type="inferred from homology"/>
<dbReference type="EMBL" id="JAINUG010000219">
    <property type="protein sequence ID" value="KAJ8386972.1"/>
    <property type="molecule type" value="Genomic_DNA"/>
</dbReference>
<dbReference type="PANTHER" id="PTHR10824:SF36">
    <property type="entry name" value="ACYL-COA THIOESTERASE 17-RELATED"/>
    <property type="match status" value="1"/>
</dbReference>
<dbReference type="InterPro" id="IPR042490">
    <property type="entry name" value="Thio_Ohase/BAAT_N"/>
</dbReference>
<organism evidence="5 6">
    <name type="scientific">Aldrovandia affinis</name>
    <dbReference type="NCBI Taxonomy" id="143900"/>
    <lineage>
        <taxon>Eukaryota</taxon>
        <taxon>Metazoa</taxon>
        <taxon>Chordata</taxon>
        <taxon>Craniata</taxon>
        <taxon>Vertebrata</taxon>
        <taxon>Euteleostomi</taxon>
        <taxon>Actinopterygii</taxon>
        <taxon>Neopterygii</taxon>
        <taxon>Teleostei</taxon>
        <taxon>Notacanthiformes</taxon>
        <taxon>Halosauridae</taxon>
        <taxon>Aldrovandia</taxon>
    </lineage>
</organism>
<dbReference type="Proteomes" id="UP001221898">
    <property type="component" value="Unassembled WGS sequence"/>
</dbReference>
<dbReference type="FunFam" id="3.40.50.1820:FF:000024">
    <property type="entry name" value="acyl-coenzyme A thioesterase 4"/>
    <property type="match status" value="1"/>
</dbReference>
<evidence type="ECO:0000313" key="5">
    <source>
        <dbReference type="EMBL" id="KAJ8386972.1"/>
    </source>
</evidence>